<keyword evidence="8" id="KW-1185">Reference proteome</keyword>
<dbReference type="GO" id="GO:0046872">
    <property type="term" value="F:metal ion binding"/>
    <property type="evidence" value="ECO:0007669"/>
    <property type="project" value="UniProtKB-KW"/>
</dbReference>
<dbReference type="SUPFAM" id="SSF54862">
    <property type="entry name" value="4Fe-4S ferredoxins"/>
    <property type="match status" value="1"/>
</dbReference>
<dbReference type="PANTHER" id="PTHR43724">
    <property type="entry name" value="PYRUVATE SYNTHASE SUBUNIT PORD"/>
    <property type="match status" value="1"/>
</dbReference>
<dbReference type="InterPro" id="IPR003382">
    <property type="entry name" value="Flavoprotein"/>
</dbReference>
<gene>
    <name evidence="7" type="ordered locus">Shell_1373</name>
</gene>
<dbReference type="PROSITE" id="PS51379">
    <property type="entry name" value="4FE4S_FER_2"/>
    <property type="match status" value="2"/>
</dbReference>
<dbReference type="eggNOG" id="arCOG01605">
    <property type="taxonomic scope" value="Archaea"/>
</dbReference>
<evidence type="ECO:0000256" key="2">
    <source>
        <dbReference type="ARBA" id="ARBA00022723"/>
    </source>
</evidence>
<dbReference type="InterPro" id="IPR017896">
    <property type="entry name" value="4Fe4S_Fe-S-bd"/>
</dbReference>
<keyword evidence="5" id="KW-0411">Iron-sulfur</keyword>
<feature type="domain" description="4Fe-4S ferredoxin-type" evidence="6">
    <location>
        <begin position="179"/>
        <end position="208"/>
    </location>
</feature>
<dbReference type="GO" id="GO:0016491">
    <property type="term" value="F:oxidoreductase activity"/>
    <property type="evidence" value="ECO:0007669"/>
    <property type="project" value="UniProtKB-ARBA"/>
</dbReference>
<sequence length="253" mass="27816">MDKRVVWCITGSGSFLREIYDLFVKLREKHGIVIAVAFSDAGVEVARIYGILDQIDKIVSKNTPYSGVYFSRDSASGIPLAGRISFKRYDLVVVAPSTSNTVAKIVHGIADTLPTIIVSQSLKAGIPVIIFPSDYSARSLTTLPCRIDLDKCIYCMKCLLEEGFCPYNAIVASSCKYGIHLSIDYSKCRGCEVCVNKCPVKAIKCWEKATITPSTIDLRNLEKLATINGVTVVTSLKELEKAIYKKLSINVKT</sequence>
<accession>D7D9L6</accession>
<evidence type="ECO:0000256" key="3">
    <source>
        <dbReference type="ARBA" id="ARBA00022737"/>
    </source>
</evidence>
<dbReference type="EMBL" id="CP002051">
    <property type="protein sequence ID" value="ADI32462.1"/>
    <property type="molecule type" value="Genomic_DNA"/>
</dbReference>
<name>D7D9L6_STAHD</name>
<evidence type="ECO:0000256" key="1">
    <source>
        <dbReference type="ARBA" id="ARBA00022485"/>
    </source>
</evidence>
<dbReference type="RefSeq" id="WP_013143660.1">
    <property type="nucleotide sequence ID" value="NC_014205.1"/>
</dbReference>
<dbReference type="Pfam" id="PF02441">
    <property type="entry name" value="Flavoprotein"/>
    <property type="match status" value="1"/>
</dbReference>
<dbReference type="GO" id="GO:0051539">
    <property type="term" value="F:4 iron, 4 sulfur cluster binding"/>
    <property type="evidence" value="ECO:0007669"/>
    <property type="project" value="UniProtKB-KW"/>
</dbReference>
<reference evidence="8" key="1">
    <citation type="submission" date="2010-05" db="EMBL/GenBank/DDBJ databases">
        <title>Complete sequence of Staphylothermus hellenicus DSM 12710.</title>
        <authorList>
            <consortium name="US DOE Joint Genome Institute"/>
            <person name="Lucas S."/>
            <person name="Copeland A."/>
            <person name="Lapidus A."/>
            <person name="Cheng J.-F."/>
            <person name="Bruce D."/>
            <person name="Goodwin L."/>
            <person name="Pitluck S."/>
            <person name="Davenport K."/>
            <person name="Detter J.C."/>
            <person name="Han C."/>
            <person name="Tapia R."/>
            <person name="Larimer F."/>
            <person name="Land M."/>
            <person name="Hauser L."/>
            <person name="Kyrpides N."/>
            <person name="Mikhailova N."/>
            <person name="Anderson I.J."/>
            <person name="Woyke T."/>
        </authorList>
    </citation>
    <scope>NUCLEOTIDE SEQUENCE [LARGE SCALE GENOMIC DNA]</scope>
    <source>
        <strain evidence="8">DSM 12710 / JCM 10830 / BK20S6-10-b1 / P8</strain>
    </source>
</reference>
<evidence type="ECO:0000259" key="6">
    <source>
        <dbReference type="PROSITE" id="PS51379"/>
    </source>
</evidence>
<dbReference type="InterPro" id="IPR036551">
    <property type="entry name" value="Flavin_trans-like"/>
</dbReference>
<keyword evidence="4" id="KW-0408">Iron</keyword>
<reference evidence="7 8" key="2">
    <citation type="journal article" date="2011" name="Stand. Genomic Sci.">
        <title>Complete genome sequence of Staphylothermus hellenicus P8.</title>
        <authorList>
            <person name="Anderson I."/>
            <person name="Wirth R."/>
            <person name="Lucas S."/>
            <person name="Copeland A."/>
            <person name="Lapidus A."/>
            <person name="Cheng J.F."/>
            <person name="Goodwin L."/>
            <person name="Pitluck S."/>
            <person name="Davenport K."/>
            <person name="Detter J.C."/>
            <person name="Han C."/>
            <person name="Tapia R."/>
            <person name="Land M."/>
            <person name="Hauser L."/>
            <person name="Pati A."/>
            <person name="Mikhailova N."/>
            <person name="Woyke T."/>
            <person name="Klenk H.P."/>
            <person name="Kyrpides N."/>
            <person name="Ivanova N."/>
        </authorList>
    </citation>
    <scope>NUCLEOTIDE SEQUENCE [LARGE SCALE GENOMIC DNA]</scope>
    <source>
        <strain evidence="8">DSM 12710 / JCM 10830 / BK20S6-10-b1 / P8</strain>
    </source>
</reference>
<dbReference type="Pfam" id="PF00037">
    <property type="entry name" value="Fer4"/>
    <property type="match status" value="1"/>
</dbReference>
<dbReference type="Proteomes" id="UP000002573">
    <property type="component" value="Chromosome"/>
</dbReference>
<evidence type="ECO:0000256" key="4">
    <source>
        <dbReference type="ARBA" id="ARBA00023004"/>
    </source>
</evidence>
<dbReference type="PANTHER" id="PTHR43724:SF1">
    <property type="entry name" value="PYRUVATE SYNTHASE SUBUNIT PORD"/>
    <property type="match status" value="1"/>
</dbReference>
<dbReference type="AlphaFoldDB" id="D7D9L6"/>
<evidence type="ECO:0000313" key="7">
    <source>
        <dbReference type="EMBL" id="ADI32462.1"/>
    </source>
</evidence>
<dbReference type="OrthoDB" id="2837at2157"/>
<keyword evidence="2" id="KW-0479">Metal-binding</keyword>
<dbReference type="eggNOG" id="arCOG01705">
    <property type="taxonomic scope" value="Archaea"/>
</dbReference>
<dbReference type="HOGENOM" id="CLU_098523_0_0_2"/>
<dbReference type="Gene3D" id="3.40.50.1950">
    <property type="entry name" value="Flavin prenyltransferase-like"/>
    <property type="match status" value="1"/>
</dbReference>
<dbReference type="GeneID" id="9234664"/>
<proteinExistence type="predicted"/>
<keyword evidence="3" id="KW-0677">Repeat</keyword>
<feature type="domain" description="4Fe-4S ferredoxin-type" evidence="6">
    <location>
        <begin position="143"/>
        <end position="175"/>
    </location>
</feature>
<organism evidence="7 8">
    <name type="scientific">Staphylothermus hellenicus (strain DSM 12710 / JCM 10830 / BK20S6-10-b1 / P8)</name>
    <dbReference type="NCBI Taxonomy" id="591019"/>
    <lineage>
        <taxon>Archaea</taxon>
        <taxon>Thermoproteota</taxon>
        <taxon>Thermoprotei</taxon>
        <taxon>Desulfurococcales</taxon>
        <taxon>Desulfurococcaceae</taxon>
        <taxon>Staphylothermus</taxon>
    </lineage>
</organism>
<dbReference type="KEGG" id="shc:Shell_1373"/>
<dbReference type="InterPro" id="IPR017900">
    <property type="entry name" value="4Fe4S_Fe_S_CS"/>
</dbReference>
<keyword evidence="1" id="KW-0004">4Fe-4S</keyword>
<dbReference type="PROSITE" id="PS00198">
    <property type="entry name" value="4FE4S_FER_1"/>
    <property type="match status" value="1"/>
</dbReference>
<protein>
    <submittedName>
        <fullName evidence="7">Flavoprotein</fullName>
    </submittedName>
</protein>
<dbReference type="STRING" id="591019.Shell_1373"/>
<dbReference type="SUPFAM" id="SSF52507">
    <property type="entry name" value="Homo-oligomeric flavin-containing Cys decarboxylases, HFCD"/>
    <property type="match status" value="1"/>
</dbReference>
<evidence type="ECO:0000256" key="5">
    <source>
        <dbReference type="ARBA" id="ARBA00023014"/>
    </source>
</evidence>
<evidence type="ECO:0000313" key="8">
    <source>
        <dbReference type="Proteomes" id="UP000002573"/>
    </source>
</evidence>
<dbReference type="Gene3D" id="3.30.70.20">
    <property type="match status" value="1"/>
</dbReference>